<feature type="transmembrane region" description="Helical" evidence="6">
    <location>
        <begin position="385"/>
        <end position="405"/>
    </location>
</feature>
<dbReference type="SUPFAM" id="SSF103473">
    <property type="entry name" value="MFS general substrate transporter"/>
    <property type="match status" value="1"/>
</dbReference>
<feature type="transmembrane region" description="Helical" evidence="6">
    <location>
        <begin position="126"/>
        <end position="148"/>
    </location>
</feature>
<evidence type="ECO:0000313" key="8">
    <source>
        <dbReference type="EMBL" id="QFU77200.1"/>
    </source>
</evidence>
<dbReference type="PANTHER" id="PTHR23505:SF79">
    <property type="entry name" value="PROTEIN SPINSTER"/>
    <property type="match status" value="1"/>
</dbReference>
<gene>
    <name evidence="8" type="ORF">EY643_16895</name>
</gene>
<evidence type="ECO:0000256" key="3">
    <source>
        <dbReference type="ARBA" id="ARBA00022692"/>
    </source>
</evidence>
<dbReference type="OrthoDB" id="6057322at2"/>
<evidence type="ECO:0000256" key="5">
    <source>
        <dbReference type="ARBA" id="ARBA00023136"/>
    </source>
</evidence>
<keyword evidence="2" id="KW-0813">Transport</keyword>
<proteinExistence type="predicted"/>
<dbReference type="GO" id="GO:0016020">
    <property type="term" value="C:membrane"/>
    <property type="evidence" value="ECO:0007669"/>
    <property type="project" value="UniProtKB-SubCell"/>
</dbReference>
<feature type="transmembrane region" description="Helical" evidence="6">
    <location>
        <begin position="31"/>
        <end position="52"/>
    </location>
</feature>
<dbReference type="InterPro" id="IPR020846">
    <property type="entry name" value="MFS_dom"/>
</dbReference>
<dbReference type="PANTHER" id="PTHR23505">
    <property type="entry name" value="SPINSTER"/>
    <property type="match status" value="1"/>
</dbReference>
<feature type="domain" description="Major facilitator superfamily (MFS) profile" evidence="7">
    <location>
        <begin position="34"/>
        <end position="442"/>
    </location>
</feature>
<keyword evidence="5 6" id="KW-0472">Membrane</keyword>
<dbReference type="EMBL" id="CP036422">
    <property type="protein sequence ID" value="QFU77200.1"/>
    <property type="molecule type" value="Genomic_DNA"/>
</dbReference>
<protein>
    <submittedName>
        <fullName evidence="8">MFS transporter</fullName>
    </submittedName>
</protein>
<dbReference type="AlphaFoldDB" id="A0A5P9NN01"/>
<dbReference type="InterPro" id="IPR036259">
    <property type="entry name" value="MFS_trans_sf"/>
</dbReference>
<name>A0A5P9NN01_9GAMM</name>
<dbReference type="PROSITE" id="PS50850">
    <property type="entry name" value="MFS"/>
    <property type="match status" value="1"/>
</dbReference>
<feature type="transmembrane region" description="Helical" evidence="6">
    <location>
        <begin position="417"/>
        <end position="440"/>
    </location>
</feature>
<keyword evidence="3 6" id="KW-0812">Transmembrane</keyword>
<evidence type="ECO:0000256" key="2">
    <source>
        <dbReference type="ARBA" id="ARBA00022448"/>
    </source>
</evidence>
<dbReference type="GO" id="GO:0022857">
    <property type="term" value="F:transmembrane transporter activity"/>
    <property type="evidence" value="ECO:0007669"/>
    <property type="project" value="InterPro"/>
</dbReference>
<evidence type="ECO:0000256" key="1">
    <source>
        <dbReference type="ARBA" id="ARBA00004141"/>
    </source>
</evidence>
<dbReference type="Proteomes" id="UP000326287">
    <property type="component" value="Chromosome"/>
</dbReference>
<feature type="transmembrane region" description="Helical" evidence="6">
    <location>
        <begin position="100"/>
        <end position="120"/>
    </location>
</feature>
<dbReference type="InterPro" id="IPR011701">
    <property type="entry name" value="MFS"/>
</dbReference>
<feature type="transmembrane region" description="Helical" evidence="6">
    <location>
        <begin position="72"/>
        <end position="93"/>
    </location>
</feature>
<sequence length="454" mass="48732">MRRSHCFSTVAATPNSQSSKGIDTVRSYRRAWAVSIVLALLSVVSFLDRQVLAVLVSDIRSELLITDVQLGWLMGPAFFIVYNVTLIPAAFVVDRWNRKWLITLGVVIWSVLTVGSGFAQSYEQLLWLRAGVAFGEALLGPAAISMIGDMFERNDRPLPTAAYVAGSTVGSTGSALMSAMVLQWVSGLHVILPWIGAAEPWRLTLIGVGVPGLVLALVFVLASKEPPREDLGRIDTDSKSLTLTHLKSYGWFYTCAFLGLALLLMNLASIALWAPTFFARTFDLTAIEAGYRVGLAALVGGVSGTIVLPAIIRYLIRSKRIDAMVNLVMLCIVGAAGSAYFAGNSGNIIVAMVLIFIFMFCAGAVGIMPTLIVQLYTPSNLRGRLSAVVFFLIYLLAFGLAPVLVPMTAEYYYVGEGALGEAIGQVALASGLLSLVLFASARSGFHSAERDVST</sequence>
<feature type="transmembrane region" description="Helical" evidence="6">
    <location>
        <begin position="323"/>
        <end position="342"/>
    </location>
</feature>
<accession>A0A5P9NN01</accession>
<organism evidence="8 9">
    <name type="scientific">Halioglobus maricola</name>
    <dbReference type="NCBI Taxonomy" id="2601894"/>
    <lineage>
        <taxon>Bacteria</taxon>
        <taxon>Pseudomonadati</taxon>
        <taxon>Pseudomonadota</taxon>
        <taxon>Gammaproteobacteria</taxon>
        <taxon>Cellvibrionales</taxon>
        <taxon>Halieaceae</taxon>
        <taxon>Halioglobus</taxon>
    </lineage>
</organism>
<evidence type="ECO:0000256" key="4">
    <source>
        <dbReference type="ARBA" id="ARBA00022989"/>
    </source>
</evidence>
<reference evidence="8 9" key="1">
    <citation type="submission" date="2019-02" db="EMBL/GenBank/DDBJ databases">
        <authorList>
            <person name="Li S.-H."/>
        </authorList>
    </citation>
    <scope>NUCLEOTIDE SEQUENCE [LARGE SCALE GENOMIC DNA]</scope>
    <source>
        <strain evidence="8 9">IMCC14385</strain>
    </source>
</reference>
<evidence type="ECO:0000256" key="6">
    <source>
        <dbReference type="SAM" id="Phobius"/>
    </source>
</evidence>
<feature type="transmembrane region" description="Helical" evidence="6">
    <location>
        <begin position="293"/>
        <end position="316"/>
    </location>
</feature>
<evidence type="ECO:0000259" key="7">
    <source>
        <dbReference type="PROSITE" id="PS50850"/>
    </source>
</evidence>
<feature type="transmembrane region" description="Helical" evidence="6">
    <location>
        <begin position="249"/>
        <end position="273"/>
    </location>
</feature>
<feature type="transmembrane region" description="Helical" evidence="6">
    <location>
        <begin position="205"/>
        <end position="223"/>
    </location>
</feature>
<dbReference type="Pfam" id="PF07690">
    <property type="entry name" value="MFS_1"/>
    <property type="match status" value="1"/>
</dbReference>
<dbReference type="Gene3D" id="1.20.1250.20">
    <property type="entry name" value="MFS general substrate transporter like domains"/>
    <property type="match status" value="2"/>
</dbReference>
<feature type="transmembrane region" description="Helical" evidence="6">
    <location>
        <begin position="348"/>
        <end position="373"/>
    </location>
</feature>
<feature type="transmembrane region" description="Helical" evidence="6">
    <location>
        <begin position="160"/>
        <end position="185"/>
    </location>
</feature>
<dbReference type="KEGG" id="halc:EY643_16895"/>
<keyword evidence="9" id="KW-1185">Reference proteome</keyword>
<dbReference type="InterPro" id="IPR044770">
    <property type="entry name" value="MFS_spinster-like"/>
</dbReference>
<keyword evidence="4 6" id="KW-1133">Transmembrane helix</keyword>
<comment type="subcellular location">
    <subcellularLocation>
        <location evidence="1">Membrane</location>
        <topology evidence="1">Multi-pass membrane protein</topology>
    </subcellularLocation>
</comment>
<evidence type="ECO:0000313" key="9">
    <source>
        <dbReference type="Proteomes" id="UP000326287"/>
    </source>
</evidence>